<proteinExistence type="predicted"/>
<dbReference type="EMBL" id="CP150484">
    <property type="protein sequence ID" value="WYW19517.1"/>
    <property type="molecule type" value="Genomic_DNA"/>
</dbReference>
<name>A0ACD5BJU9_9PSEU</name>
<evidence type="ECO:0000313" key="1">
    <source>
        <dbReference type="EMBL" id="WYW19517.1"/>
    </source>
</evidence>
<dbReference type="Proteomes" id="UP001456344">
    <property type="component" value="Chromosome"/>
</dbReference>
<accession>A0ACD5BJU9</accession>
<reference evidence="1" key="1">
    <citation type="submission" date="2023-10" db="EMBL/GenBank/DDBJ databases">
        <title>Whole genome sequencing of actinobacterial strain Amycolatopsis sp. (BCA-696) identifies the underlying plant growth-promoting genes.</title>
        <authorList>
            <person name="Gandham P."/>
            <person name="Vadla N."/>
            <person name="Saji A."/>
            <person name="Srinivas V."/>
            <person name="Ruperao P."/>
            <person name="Selvanayagam S."/>
            <person name="Saxena R.K."/>
            <person name="Rathore A."/>
            <person name="Gopalakrishnan S."/>
            <person name="Thakur V."/>
        </authorList>
    </citation>
    <scope>NUCLEOTIDE SEQUENCE</scope>
    <source>
        <strain evidence="1">BCA-696</strain>
    </source>
</reference>
<gene>
    <name evidence="1" type="ORF">LCL61_28630</name>
</gene>
<protein>
    <submittedName>
        <fullName evidence="1">Uncharacterized protein</fullName>
    </submittedName>
</protein>
<organism evidence="1 2">
    <name type="scientific">Amycolatopsis coloradensis</name>
    <dbReference type="NCBI Taxonomy" id="76021"/>
    <lineage>
        <taxon>Bacteria</taxon>
        <taxon>Bacillati</taxon>
        <taxon>Actinomycetota</taxon>
        <taxon>Actinomycetes</taxon>
        <taxon>Pseudonocardiales</taxon>
        <taxon>Pseudonocardiaceae</taxon>
        <taxon>Amycolatopsis</taxon>
    </lineage>
</organism>
<sequence>MFLQRTAVADPEFRAIYLGYDAAFDWSPDDSRLPVVAERARLWFAAQDGDTEAGPPPDPTVTRLAAMTTAASSPAWARIAELARRQT</sequence>
<evidence type="ECO:0000313" key="2">
    <source>
        <dbReference type="Proteomes" id="UP001456344"/>
    </source>
</evidence>
<keyword evidence="2" id="KW-1185">Reference proteome</keyword>